<comment type="cofactor">
    <cofactor evidence="1">
        <name>Zn(2+)</name>
        <dbReference type="ChEBI" id="CHEBI:29105"/>
    </cofactor>
    <text evidence="1">Binds 1 zinc ion per subunit.</text>
</comment>
<feature type="domain" description="DUF4910" evidence="4">
    <location>
        <begin position="5"/>
        <end position="340"/>
    </location>
</feature>
<accession>A0A8H9GWL5</accession>
<feature type="domain" description="UCP01524 winged helix-turn-helix" evidence="3">
    <location>
        <begin position="342"/>
        <end position="417"/>
    </location>
</feature>
<keyword evidence="6" id="KW-1185">Reference proteome</keyword>
<dbReference type="InterPro" id="IPR032622">
    <property type="entry name" value="UCP01524_HTH"/>
</dbReference>
<dbReference type="Proteomes" id="UP000653480">
    <property type="component" value="Unassembled WGS sequence"/>
</dbReference>
<evidence type="ECO:0000313" key="6">
    <source>
        <dbReference type="Proteomes" id="UP000653480"/>
    </source>
</evidence>
<dbReference type="AlphaFoldDB" id="A0A8H9GWL5"/>
<dbReference type="EMBL" id="BMMN01000001">
    <property type="protein sequence ID" value="GGN97725.1"/>
    <property type="molecule type" value="Genomic_DNA"/>
</dbReference>
<dbReference type="Gene3D" id="3.50.30.90">
    <property type="match status" value="1"/>
</dbReference>
<comment type="caution">
    <text evidence="5">The sequence shown here is derived from an EMBL/GenBank/DDBJ whole genome shotgun (WGS) entry which is preliminary data.</text>
</comment>
<dbReference type="Pfam" id="PF16221">
    <property type="entry name" value="HTH_47"/>
    <property type="match status" value="1"/>
</dbReference>
<sequence>MSEMHALVRRLYPLCRSITGSGLRRTLEIIGESIPLEISEVPTGTQVLDWTIPKEWNIRDAYIKDSSGTRIVDFAASNLHVVGYSVPVSATMTLEELRPHLHTLPGQPGLVPYRTSYYAETWGFCLSENTLAGMGPGPYEVRIDSTLADGHLTYGEHVIPGRSAEEVLISCHVCHPSLANDNLAGVAVATRLARLLAQEERRYTYRFLFAPGTVGSIAWLARNRDRAGRIRHGIVLACAGDRGPITYKRSRRGEAEIDRVFAHVLRDRPHTLVDFSPYGYDERQYCSPGFDLPVGCLTRTPYAGYPEYHTSADDPDFVTEEAMRDTLDACVRAFGMLERNRAYVNLSPYGEPQLGRRGLYESLGGRSDTKQAQMAMLWVLNQSDGAHSLLDISERSGLPFDVVADAAQALLVAGLVKE</sequence>
<feature type="domain" description="DUF2172" evidence="2">
    <location>
        <begin position="55"/>
        <end position="146"/>
    </location>
</feature>
<feature type="binding site" evidence="1">
    <location>
        <position position="309"/>
    </location>
    <ligand>
        <name>Zn(2+)</name>
        <dbReference type="ChEBI" id="CHEBI:29105"/>
    </ligand>
</feature>
<dbReference type="InterPro" id="IPR036388">
    <property type="entry name" value="WH-like_DNA-bd_sf"/>
</dbReference>
<gene>
    <name evidence="5" type="ORF">GCM10011574_01580</name>
</gene>
<feature type="binding site" evidence="1">
    <location>
        <position position="181"/>
    </location>
    <ligand>
        <name>Zn(2+)</name>
        <dbReference type="ChEBI" id="CHEBI:29105"/>
    </ligand>
</feature>
<dbReference type="InterPro" id="IPR012353">
    <property type="entry name" value="UCP015244"/>
</dbReference>
<dbReference type="GO" id="GO:0046872">
    <property type="term" value="F:metal ion binding"/>
    <property type="evidence" value="ECO:0007669"/>
    <property type="project" value="UniProtKB-KW"/>
</dbReference>
<dbReference type="PIRSF" id="PIRSF015244">
    <property type="entry name" value="UCP015244"/>
    <property type="match status" value="1"/>
</dbReference>
<dbReference type="Gene3D" id="3.40.630.10">
    <property type="entry name" value="Zn peptidases"/>
    <property type="match status" value="1"/>
</dbReference>
<keyword evidence="1" id="KW-0479">Metal-binding</keyword>
<dbReference type="RefSeq" id="WP_208762019.1">
    <property type="nucleotide sequence ID" value="NZ_BMMN01000001.1"/>
</dbReference>
<keyword evidence="1" id="KW-0862">Zinc</keyword>
<dbReference type="InterPro" id="IPR032610">
    <property type="entry name" value="DUF2172"/>
</dbReference>
<evidence type="ECO:0000259" key="4">
    <source>
        <dbReference type="Pfam" id="PF16254"/>
    </source>
</evidence>
<reference evidence="5" key="1">
    <citation type="journal article" date="2014" name="Int. J. Syst. Evol. Microbiol.">
        <title>Complete genome sequence of Corynebacterium casei LMG S-19264T (=DSM 44701T), isolated from a smear-ripened cheese.</title>
        <authorList>
            <consortium name="US DOE Joint Genome Institute (JGI-PGF)"/>
            <person name="Walter F."/>
            <person name="Albersmeier A."/>
            <person name="Kalinowski J."/>
            <person name="Ruckert C."/>
        </authorList>
    </citation>
    <scope>NUCLEOTIDE SEQUENCE</scope>
    <source>
        <strain evidence="5">CGMCC 4.7138</strain>
    </source>
</reference>
<organism evidence="5 6">
    <name type="scientific">Microbispora bryophytorum</name>
    <dbReference type="NCBI Taxonomy" id="1460882"/>
    <lineage>
        <taxon>Bacteria</taxon>
        <taxon>Bacillati</taxon>
        <taxon>Actinomycetota</taxon>
        <taxon>Actinomycetes</taxon>
        <taxon>Streptosporangiales</taxon>
        <taxon>Streptosporangiaceae</taxon>
        <taxon>Microbispora</taxon>
    </lineage>
</organism>
<reference evidence="5" key="2">
    <citation type="submission" date="2020-09" db="EMBL/GenBank/DDBJ databases">
        <authorList>
            <person name="Sun Q."/>
            <person name="Zhou Y."/>
        </authorList>
    </citation>
    <scope>NUCLEOTIDE SEQUENCE</scope>
    <source>
        <strain evidence="5">CGMCC 4.7138</strain>
    </source>
</reference>
<proteinExistence type="predicted"/>
<dbReference type="Pfam" id="PF09940">
    <property type="entry name" value="DUF2172"/>
    <property type="match status" value="1"/>
</dbReference>
<dbReference type="InterPro" id="IPR032589">
    <property type="entry name" value="DUF4910"/>
</dbReference>
<evidence type="ECO:0000256" key="1">
    <source>
        <dbReference type="PIRSR" id="PIRSR015244-50"/>
    </source>
</evidence>
<evidence type="ECO:0000259" key="2">
    <source>
        <dbReference type="Pfam" id="PF09940"/>
    </source>
</evidence>
<evidence type="ECO:0000259" key="3">
    <source>
        <dbReference type="Pfam" id="PF16221"/>
    </source>
</evidence>
<protein>
    <submittedName>
        <fullName evidence="5">Peptidase M28</fullName>
    </submittedName>
</protein>
<dbReference type="Pfam" id="PF16254">
    <property type="entry name" value="DUF4910"/>
    <property type="match status" value="1"/>
</dbReference>
<dbReference type="Gene3D" id="1.10.10.10">
    <property type="entry name" value="Winged helix-like DNA-binding domain superfamily/Winged helix DNA-binding domain"/>
    <property type="match status" value="1"/>
</dbReference>
<feature type="binding site" evidence="1">
    <location>
        <position position="175"/>
    </location>
    <ligand>
        <name>Zn(2+)</name>
        <dbReference type="ChEBI" id="CHEBI:29105"/>
    </ligand>
</feature>
<name>A0A8H9GWL5_9ACTN</name>
<dbReference type="SUPFAM" id="SSF53187">
    <property type="entry name" value="Zn-dependent exopeptidases"/>
    <property type="match status" value="1"/>
</dbReference>
<evidence type="ECO:0000313" key="5">
    <source>
        <dbReference type="EMBL" id="GGN97725.1"/>
    </source>
</evidence>